<dbReference type="InterPro" id="IPR037066">
    <property type="entry name" value="Plug_dom_sf"/>
</dbReference>
<feature type="domain" description="TonB-dependent receptor-like beta-barrel" evidence="10">
    <location>
        <begin position="465"/>
        <end position="1039"/>
    </location>
</feature>
<dbReference type="InterPro" id="IPR018247">
    <property type="entry name" value="EF_Hand_1_Ca_BS"/>
</dbReference>
<evidence type="ECO:0000256" key="2">
    <source>
        <dbReference type="ARBA" id="ARBA00022448"/>
    </source>
</evidence>
<dbReference type="InterPro" id="IPR008969">
    <property type="entry name" value="CarboxyPept-like_regulatory"/>
</dbReference>
<dbReference type="InterPro" id="IPR036942">
    <property type="entry name" value="Beta-barrel_TonB_sf"/>
</dbReference>
<dbReference type="InterPro" id="IPR023997">
    <property type="entry name" value="TonB-dep_OMP_SusC/RagA_CS"/>
</dbReference>
<dbReference type="SUPFAM" id="SSF49464">
    <property type="entry name" value="Carboxypeptidase regulatory domain-like"/>
    <property type="match status" value="1"/>
</dbReference>
<keyword evidence="6 8" id="KW-0472">Membrane</keyword>
<dbReference type="InterPro" id="IPR023996">
    <property type="entry name" value="TonB-dep_OMP_SusC/RagA"/>
</dbReference>
<dbReference type="PROSITE" id="PS00018">
    <property type="entry name" value="EF_HAND_1"/>
    <property type="match status" value="1"/>
</dbReference>
<dbReference type="Pfam" id="PF13715">
    <property type="entry name" value="CarbopepD_reg_2"/>
    <property type="match status" value="1"/>
</dbReference>
<evidence type="ECO:0000256" key="7">
    <source>
        <dbReference type="ARBA" id="ARBA00023237"/>
    </source>
</evidence>
<dbReference type="InterPro" id="IPR039426">
    <property type="entry name" value="TonB-dep_rcpt-like"/>
</dbReference>
<evidence type="ECO:0000259" key="11">
    <source>
        <dbReference type="Pfam" id="PF07715"/>
    </source>
</evidence>
<gene>
    <name evidence="12" type="ORF">HNP25_002406</name>
</gene>
<evidence type="ECO:0000256" key="9">
    <source>
        <dbReference type="RuleBase" id="RU003357"/>
    </source>
</evidence>
<accession>A0A841EHS3</accession>
<reference evidence="12 13" key="1">
    <citation type="submission" date="2020-08" db="EMBL/GenBank/DDBJ databases">
        <title>Functional genomics of gut bacteria from endangered species of beetles.</title>
        <authorList>
            <person name="Carlos-Shanley C."/>
        </authorList>
    </citation>
    <scope>NUCLEOTIDE SEQUENCE [LARGE SCALE GENOMIC DNA]</scope>
    <source>
        <strain evidence="12 13">S00070</strain>
    </source>
</reference>
<dbReference type="PROSITE" id="PS52016">
    <property type="entry name" value="TONB_DEPENDENT_REC_3"/>
    <property type="match status" value="1"/>
</dbReference>
<dbReference type="NCBIfam" id="TIGR04056">
    <property type="entry name" value="OMP_RagA_SusC"/>
    <property type="match status" value="1"/>
</dbReference>
<comment type="similarity">
    <text evidence="8 9">Belongs to the TonB-dependent receptor family.</text>
</comment>
<comment type="subcellular location">
    <subcellularLocation>
        <location evidence="1 8">Cell outer membrane</location>
        <topology evidence="1 8">Multi-pass membrane protein</topology>
    </subcellularLocation>
</comment>
<dbReference type="Gene3D" id="2.170.130.10">
    <property type="entry name" value="TonB-dependent receptor, plug domain"/>
    <property type="match status" value="1"/>
</dbReference>
<dbReference type="Gene3D" id="3.55.50.30">
    <property type="match status" value="1"/>
</dbReference>
<keyword evidence="5 9" id="KW-0798">TonB box</keyword>
<evidence type="ECO:0000313" key="13">
    <source>
        <dbReference type="Proteomes" id="UP000524404"/>
    </source>
</evidence>
<dbReference type="Proteomes" id="UP000524404">
    <property type="component" value="Unassembled WGS sequence"/>
</dbReference>
<dbReference type="SUPFAM" id="SSF56935">
    <property type="entry name" value="Porins"/>
    <property type="match status" value="1"/>
</dbReference>
<keyword evidence="2 8" id="KW-0813">Transport</keyword>
<evidence type="ECO:0000256" key="3">
    <source>
        <dbReference type="ARBA" id="ARBA00022452"/>
    </source>
</evidence>
<keyword evidence="7 8" id="KW-0998">Cell outer membrane</keyword>
<dbReference type="EMBL" id="JACHKT010000016">
    <property type="protein sequence ID" value="MBB6003747.1"/>
    <property type="molecule type" value="Genomic_DNA"/>
</dbReference>
<sequence length="1088" mass="118881">MKKKHNLQRLLLGIMKVTLIQICMVVLFTSFVFARDSHAQEVLNQQISLTIENRDIKTILTQVEKLTDVKFMYSAEVIQAKRKVSFSARNEKLSEVLDRLLLPLKISYEVSKKRILLSSNEVSESPKNEDPADNTTENAIILTEVTGTVTNSKGEAVPGVSIREDGTGNGVVSDASGKYSIAVKNEKSILVFTSVGYKPFQATVGSQKVFNIVLEDDNTQLNEVVVIGYGTVERKELTSSVAKIDAKNFNRGNVNNPAQLLQGKVAGLSIVRPGGNPNEDFSIRLRGLSTFGANSQPLIVIDGVIGGSLNALDPNDIKSIEVLKDASAAAIYGTRGSSGVIIVTTKRGTTDGKASVEYNTYVSSEEVARFVQNSTPEQFVEAGGQDLGSKTNWLDLVTRKGISNVHNLSFSNSAGSTSYTGSINYRNVEGIYIGTGFKQINARLNLTQRAINDRLTLSFNVGVTNRNASYGFTDGLRFAIIANPTAPVYIDNDPAKGYLEPNSPEFHNPVAIAKEATSEGKIKTLVGSIRADFEVLDGWNIGAFYSNQIDNNMASTYLSSKMRYGAASGRGGLATKFSQDGNNELFEMTTSYKKTFNDLKVNVVGGYSRQMLSFENVYAANGNFITDDLLYNNLGLGLDIANKLAGISSAKEESRLVAFFGRAMLNYKDSYFLSAAIRHEGSSKFGPNHRWGSFYSVSGGADLLKALKISALTTLKLRAGYGVTGALPNQNYEYLQRLGTGPRFLFEGNFVPSVAVASNPNPDLKWEQKAETNIGLDFGLIDNRLTGSVDYYVRNTKDVLQTVSVSVPPNFFGTSLLNIGKLKSNGLEVGLNYAVMPKAIKGLVYNTGLVYSTYNTKLVSFDGKQSEIFLANLGPPGLNGTLVVRLKEGEKIGDIMAPIFEGVNDKGGRIIKDQNGDGQITRADYLVVGNGLPKFELAWNNSLEYKNFDLNFLIRGAFGHSLVNINRAYYESPAASNNYNPVRTKYYLPNLKQGESWNSYYVEKADFVKLDNITLGYNVNLSKKSAFKKIRFYASGQNLFVISGYTGVDPEVHYNEGGTTGTPLAPGIDQRTSYFRTKTFTFGVNIGF</sequence>
<dbReference type="Gene3D" id="2.40.170.20">
    <property type="entry name" value="TonB-dependent receptor, beta-barrel domain"/>
    <property type="match status" value="1"/>
</dbReference>
<dbReference type="InterPro" id="IPR000531">
    <property type="entry name" value="Beta-barrel_TonB"/>
</dbReference>
<dbReference type="InterPro" id="IPR012910">
    <property type="entry name" value="Plug_dom"/>
</dbReference>
<proteinExistence type="inferred from homology"/>
<evidence type="ECO:0000259" key="10">
    <source>
        <dbReference type="Pfam" id="PF00593"/>
    </source>
</evidence>
<dbReference type="Pfam" id="PF00593">
    <property type="entry name" value="TonB_dep_Rec_b-barrel"/>
    <property type="match status" value="1"/>
</dbReference>
<evidence type="ECO:0000313" key="12">
    <source>
        <dbReference type="EMBL" id="MBB6003747.1"/>
    </source>
</evidence>
<name>A0A841EHS3_9BACT</name>
<evidence type="ECO:0000256" key="6">
    <source>
        <dbReference type="ARBA" id="ARBA00023136"/>
    </source>
</evidence>
<keyword evidence="4 8" id="KW-0812">Transmembrane</keyword>
<evidence type="ECO:0000256" key="1">
    <source>
        <dbReference type="ARBA" id="ARBA00004571"/>
    </source>
</evidence>
<comment type="caution">
    <text evidence="12">The sequence shown here is derived from an EMBL/GenBank/DDBJ whole genome shotgun (WGS) entry which is preliminary data.</text>
</comment>
<keyword evidence="12" id="KW-0675">Receptor</keyword>
<dbReference type="Gene3D" id="2.60.40.1120">
    <property type="entry name" value="Carboxypeptidase-like, regulatory domain"/>
    <property type="match status" value="1"/>
</dbReference>
<evidence type="ECO:0000256" key="5">
    <source>
        <dbReference type="ARBA" id="ARBA00023077"/>
    </source>
</evidence>
<dbReference type="GO" id="GO:0009279">
    <property type="term" value="C:cell outer membrane"/>
    <property type="evidence" value="ECO:0007669"/>
    <property type="project" value="UniProtKB-SubCell"/>
</dbReference>
<protein>
    <submittedName>
        <fullName evidence="12">Iron complex outermembrane receptor protein</fullName>
    </submittedName>
</protein>
<dbReference type="NCBIfam" id="TIGR04057">
    <property type="entry name" value="SusC_RagA_signa"/>
    <property type="match status" value="1"/>
</dbReference>
<keyword evidence="13" id="KW-1185">Reference proteome</keyword>
<dbReference type="AlphaFoldDB" id="A0A841EHS3"/>
<keyword evidence="3 8" id="KW-1134">Transmembrane beta strand</keyword>
<dbReference type="Pfam" id="PF07715">
    <property type="entry name" value="Plug"/>
    <property type="match status" value="1"/>
</dbReference>
<dbReference type="RefSeq" id="WP_184134363.1">
    <property type="nucleotide sequence ID" value="NZ_JACHKT010000016.1"/>
</dbReference>
<evidence type="ECO:0000256" key="8">
    <source>
        <dbReference type="PROSITE-ProRule" id="PRU01360"/>
    </source>
</evidence>
<organism evidence="12 13">
    <name type="scientific">Arcicella rosea</name>
    <dbReference type="NCBI Taxonomy" id="502909"/>
    <lineage>
        <taxon>Bacteria</taxon>
        <taxon>Pseudomonadati</taxon>
        <taxon>Bacteroidota</taxon>
        <taxon>Cytophagia</taxon>
        <taxon>Cytophagales</taxon>
        <taxon>Flectobacillaceae</taxon>
        <taxon>Arcicella</taxon>
    </lineage>
</organism>
<feature type="domain" description="TonB-dependent receptor plug" evidence="11">
    <location>
        <begin position="235"/>
        <end position="340"/>
    </location>
</feature>
<evidence type="ECO:0000256" key="4">
    <source>
        <dbReference type="ARBA" id="ARBA00022692"/>
    </source>
</evidence>